<evidence type="ECO:0008006" key="6">
    <source>
        <dbReference type="Google" id="ProtNLM"/>
    </source>
</evidence>
<gene>
    <name evidence="4" type="ORF">PG991_014320</name>
</gene>
<name>A0ABR1R8Q5_9PEZI</name>
<feature type="compositionally biased region" description="Pro residues" evidence="1">
    <location>
        <begin position="372"/>
        <end position="390"/>
    </location>
</feature>
<feature type="transmembrane region" description="Helical" evidence="2">
    <location>
        <begin position="516"/>
        <end position="537"/>
    </location>
</feature>
<dbReference type="InterPro" id="IPR021109">
    <property type="entry name" value="Peptidase_aspartic_dom_sf"/>
</dbReference>
<keyword evidence="2" id="KW-0812">Transmembrane</keyword>
<keyword evidence="2" id="KW-1133">Transmembrane helix</keyword>
<feature type="region of interest" description="Disordered" evidence="1">
    <location>
        <begin position="480"/>
        <end position="508"/>
    </location>
</feature>
<feature type="region of interest" description="Disordered" evidence="1">
    <location>
        <begin position="369"/>
        <end position="397"/>
    </location>
</feature>
<dbReference type="Proteomes" id="UP001396898">
    <property type="component" value="Unassembled WGS sequence"/>
</dbReference>
<sequence length="648" mass="68077">MRAVAAGHELQASFTTTTLLPLLLLLLATAPLPAHAVPRNARWSTKSLGPDGPWNALEIAMGKGQAITTYPGRMGESFFLGSDCCSATSEREIAAVLREAGGAGSALPVVSDTPDRYFSGAMDSVVTGANSGAPVRYRDDFHLSRGKTLWAAGDTVENLDMVLLSGTQLEYPGGDSVPLFAGCLGLGAAPGVINQTYRAQSGGDVNVSMVAGAYAKQGYTDTNSFGMHIGSALPHPNPSSPRKKMMEGSLWFGGYDKNRVIGEVLAIPIPHSYVIFDGLPLVDISINVVKGGSPFGPNGDQGNGWRSKSGYLASGNATMSGSQLNVRLDGCHPYLNLPKRTCDALTADLPVAYRPDLGLALTFLHLSRPRQQRPPPQRLRPLRAPQPDPRAAPRREADPYFPCNAVAAGAHYALGRAFLQDAFFAASFDSATYFLSQAPGPNIAAVGAANANTAVIGRTARTLAASNNDWKTSWEGIWTPLPGGDGEESDPTTKASPGVGESNGIANDSTGVQRNAGLIAGIGGGVSLLALVAFLLYRRNRHGTGLTCCGLRSVKDKEPAGRYGPATKPGSPSPQLDGEQEAEEEEGYKYPNYYNRHELPLTEPPSQLPDNQVARPLTGLAAAAMPGESVGVPKEAQPQGQVFEMGGG</sequence>
<evidence type="ECO:0000256" key="3">
    <source>
        <dbReference type="SAM" id="SignalP"/>
    </source>
</evidence>
<keyword evidence="5" id="KW-1185">Reference proteome</keyword>
<feature type="signal peptide" evidence="3">
    <location>
        <begin position="1"/>
        <end position="36"/>
    </location>
</feature>
<dbReference type="EMBL" id="JAQQWI010000018">
    <property type="protein sequence ID" value="KAK8002098.1"/>
    <property type="molecule type" value="Genomic_DNA"/>
</dbReference>
<evidence type="ECO:0000256" key="2">
    <source>
        <dbReference type="SAM" id="Phobius"/>
    </source>
</evidence>
<dbReference type="Gene3D" id="2.40.70.10">
    <property type="entry name" value="Acid Proteases"/>
    <property type="match status" value="1"/>
</dbReference>
<feature type="chain" id="PRO_5047246645" description="Peptidase A1 domain-containing protein" evidence="3">
    <location>
        <begin position="37"/>
        <end position="648"/>
    </location>
</feature>
<evidence type="ECO:0000256" key="1">
    <source>
        <dbReference type="SAM" id="MobiDB-lite"/>
    </source>
</evidence>
<keyword evidence="3" id="KW-0732">Signal</keyword>
<comment type="caution">
    <text evidence="4">The sequence shown here is derived from an EMBL/GenBank/DDBJ whole genome shotgun (WGS) entry which is preliminary data.</text>
</comment>
<organism evidence="4 5">
    <name type="scientific">Apiospora marii</name>
    <dbReference type="NCBI Taxonomy" id="335849"/>
    <lineage>
        <taxon>Eukaryota</taxon>
        <taxon>Fungi</taxon>
        <taxon>Dikarya</taxon>
        <taxon>Ascomycota</taxon>
        <taxon>Pezizomycotina</taxon>
        <taxon>Sordariomycetes</taxon>
        <taxon>Xylariomycetidae</taxon>
        <taxon>Amphisphaeriales</taxon>
        <taxon>Apiosporaceae</taxon>
        <taxon>Apiospora</taxon>
    </lineage>
</organism>
<accession>A0ABR1R8Q5</accession>
<feature type="region of interest" description="Disordered" evidence="1">
    <location>
        <begin position="557"/>
        <end position="648"/>
    </location>
</feature>
<evidence type="ECO:0000313" key="5">
    <source>
        <dbReference type="Proteomes" id="UP001396898"/>
    </source>
</evidence>
<keyword evidence="2" id="KW-0472">Membrane</keyword>
<evidence type="ECO:0000313" key="4">
    <source>
        <dbReference type="EMBL" id="KAK8002098.1"/>
    </source>
</evidence>
<proteinExistence type="predicted"/>
<reference evidence="4 5" key="1">
    <citation type="submission" date="2023-01" db="EMBL/GenBank/DDBJ databases">
        <title>Analysis of 21 Apiospora genomes using comparative genomics revels a genus with tremendous synthesis potential of carbohydrate active enzymes and secondary metabolites.</title>
        <authorList>
            <person name="Sorensen T."/>
        </authorList>
    </citation>
    <scope>NUCLEOTIDE SEQUENCE [LARGE SCALE GENOMIC DNA]</scope>
    <source>
        <strain evidence="4 5">CBS 20057</strain>
    </source>
</reference>
<dbReference type="SUPFAM" id="SSF50630">
    <property type="entry name" value="Acid proteases"/>
    <property type="match status" value="1"/>
</dbReference>
<protein>
    <recommendedName>
        <fullName evidence="6">Peptidase A1 domain-containing protein</fullName>
    </recommendedName>
</protein>